<dbReference type="AlphaFoldDB" id="U5VVI7"/>
<keyword evidence="5 6" id="KW-0949">S-adenosyl-L-methionine</keyword>
<dbReference type="InterPro" id="IPR029063">
    <property type="entry name" value="SAM-dependent_MTases_sf"/>
</dbReference>
<evidence type="ECO:0000256" key="7">
    <source>
        <dbReference type="SAM" id="MobiDB-lite"/>
    </source>
</evidence>
<dbReference type="Gene3D" id="3.40.50.150">
    <property type="entry name" value="Vaccinia Virus protein VP39"/>
    <property type="match status" value="1"/>
</dbReference>
<evidence type="ECO:0000256" key="1">
    <source>
        <dbReference type="ARBA" id="ARBA00003907"/>
    </source>
</evidence>
<evidence type="ECO:0000256" key="2">
    <source>
        <dbReference type="ARBA" id="ARBA00008138"/>
    </source>
</evidence>
<dbReference type="EMBL" id="CP006272">
    <property type="protein sequence ID" value="AGZ40822.1"/>
    <property type="molecule type" value="Genomic_DNA"/>
</dbReference>
<dbReference type="InterPro" id="IPR007213">
    <property type="entry name" value="Ppm1/Ppm2/Tcmp"/>
</dbReference>
<dbReference type="RefSeq" id="WP_023360881.1">
    <property type="nucleotide sequence ID" value="NC_022657.1"/>
</dbReference>
<organism evidence="8 9">
    <name type="scientific">Actinoplanes friuliensis DSM 7358</name>
    <dbReference type="NCBI Taxonomy" id="1246995"/>
    <lineage>
        <taxon>Bacteria</taxon>
        <taxon>Bacillati</taxon>
        <taxon>Actinomycetota</taxon>
        <taxon>Actinomycetes</taxon>
        <taxon>Micromonosporales</taxon>
        <taxon>Micromonosporaceae</taxon>
        <taxon>Actinoplanes</taxon>
    </lineage>
</organism>
<evidence type="ECO:0000256" key="4">
    <source>
        <dbReference type="ARBA" id="ARBA00022679"/>
    </source>
</evidence>
<dbReference type="OrthoDB" id="9806164at2"/>
<comment type="function">
    <text evidence="1 6">Exhibits S-adenosyl-L-methionine-dependent methyltransferase activity.</text>
</comment>
<keyword evidence="3 6" id="KW-0489">Methyltransferase</keyword>
<evidence type="ECO:0000313" key="9">
    <source>
        <dbReference type="Proteomes" id="UP000017746"/>
    </source>
</evidence>
<evidence type="ECO:0000313" key="8">
    <source>
        <dbReference type="EMBL" id="AGZ40822.1"/>
    </source>
</evidence>
<dbReference type="eggNOG" id="COG3315">
    <property type="taxonomic scope" value="Bacteria"/>
</dbReference>
<keyword evidence="4 8" id="KW-0808">Transferase</keyword>
<evidence type="ECO:0000256" key="5">
    <source>
        <dbReference type="ARBA" id="ARBA00022691"/>
    </source>
</evidence>
<comment type="similarity">
    <text evidence="2 6">Belongs to the UPF0677 family.</text>
</comment>
<dbReference type="PANTHER" id="PTHR43619:SF2">
    <property type="entry name" value="S-ADENOSYL-L-METHIONINE-DEPENDENT METHYLTRANSFERASES SUPERFAMILY PROTEIN"/>
    <property type="match status" value="1"/>
</dbReference>
<dbReference type="InterPro" id="IPR011610">
    <property type="entry name" value="SAM_mthyl_Trfase_ML2640-like"/>
</dbReference>
<gene>
    <name evidence="8" type="ORF">AFR_12680</name>
</gene>
<sequence>MSENSPAIGSTPDTPIGAGSRPLPDGVEWTAVLVAAQRAAESLSQTPAFRDPLAEAVMTYLGLAEPGRAPHFATMPGQMSGMTEAMGDLVTLRTLYLDEALTRSGLDQVVLLGAGLDGRAYRMPWTGRRVFEVDRPAGLALKEQAADAAGLSAVARRTSVPVDLAEDWPQALVAAGFDPARPAAWVAEGLTVYLTRAEADLMMSRVHDLSAPGSRLCVEIAQPLGTRLDDAATSDAGVHRTLSVLRYGPPTPPHDWIAGHGWSPDASTLAELGDRYHRKVGTPFDPARGGVNLWYFNAELLPRR</sequence>
<protein>
    <recommendedName>
        <fullName evidence="6">S-adenosyl-L-methionine-dependent methyltransferase</fullName>
        <ecNumber evidence="6">2.1.1.-</ecNumber>
    </recommendedName>
</protein>
<name>U5VVI7_9ACTN</name>
<evidence type="ECO:0000256" key="3">
    <source>
        <dbReference type="ARBA" id="ARBA00022603"/>
    </source>
</evidence>
<dbReference type="KEGG" id="afs:AFR_12680"/>
<dbReference type="EC" id="2.1.1.-" evidence="6"/>
<reference evidence="8 9" key="1">
    <citation type="journal article" date="2014" name="J. Biotechnol.">
        <title>Complete genome sequence of the actinobacterium Actinoplanes friuliensis HAG 010964, producer of the lipopeptide antibiotic friulimycin.</title>
        <authorList>
            <person name="Ruckert C."/>
            <person name="Szczepanowski R."/>
            <person name="Albersmeier A."/>
            <person name="Goesmann A."/>
            <person name="Fischer N."/>
            <person name="Steinkamper A."/>
            <person name="Puhler A."/>
            <person name="Biener R."/>
            <person name="Schwartz D."/>
            <person name="Kalinowski J."/>
        </authorList>
    </citation>
    <scope>NUCLEOTIDE SEQUENCE [LARGE SCALE GENOMIC DNA]</scope>
    <source>
        <strain evidence="8 9">DSM 7358</strain>
    </source>
</reference>
<dbReference type="GO" id="GO:0032259">
    <property type="term" value="P:methylation"/>
    <property type="evidence" value="ECO:0007669"/>
    <property type="project" value="UniProtKB-KW"/>
</dbReference>
<dbReference type="NCBIfam" id="TIGR00027">
    <property type="entry name" value="mthyl_TIGR00027"/>
    <property type="match status" value="1"/>
</dbReference>
<dbReference type="GO" id="GO:0008168">
    <property type="term" value="F:methyltransferase activity"/>
    <property type="evidence" value="ECO:0007669"/>
    <property type="project" value="UniProtKB-UniRule"/>
</dbReference>
<dbReference type="HOGENOM" id="CLU_056160_2_0_11"/>
<feature type="compositionally biased region" description="Polar residues" evidence="7">
    <location>
        <begin position="1"/>
        <end position="13"/>
    </location>
</feature>
<dbReference type="STRING" id="1246995.AFR_12680"/>
<dbReference type="SUPFAM" id="SSF53335">
    <property type="entry name" value="S-adenosyl-L-methionine-dependent methyltransferases"/>
    <property type="match status" value="1"/>
</dbReference>
<feature type="region of interest" description="Disordered" evidence="7">
    <location>
        <begin position="1"/>
        <end position="22"/>
    </location>
</feature>
<dbReference type="Proteomes" id="UP000017746">
    <property type="component" value="Chromosome"/>
</dbReference>
<dbReference type="PANTHER" id="PTHR43619">
    <property type="entry name" value="S-ADENOSYL-L-METHIONINE-DEPENDENT METHYLTRANSFERASE YKTD-RELATED"/>
    <property type="match status" value="1"/>
</dbReference>
<accession>U5VVI7</accession>
<proteinExistence type="inferred from homology"/>
<dbReference type="PATRIC" id="fig|1246995.3.peg.2575"/>
<keyword evidence="9" id="KW-1185">Reference proteome</keyword>
<dbReference type="Pfam" id="PF04072">
    <property type="entry name" value="LCM"/>
    <property type="match status" value="1"/>
</dbReference>
<evidence type="ECO:0000256" key="6">
    <source>
        <dbReference type="RuleBase" id="RU362030"/>
    </source>
</evidence>